<reference evidence="1 2" key="1">
    <citation type="submission" date="2018-10" db="EMBL/GenBank/DDBJ databases">
        <title>Genome-centric metagenomics revealed C2 chemical producing, CO utilizing Clostridium with novel acetogenic gene cluster.</title>
        <authorList>
            <person name="Kang H."/>
            <person name="Park B."/>
            <person name="Choi I.G."/>
            <person name="Chang I.S."/>
        </authorList>
    </citation>
    <scope>NUCLEOTIDE SEQUENCE [LARGE SCALE GENOMIC DNA]</scope>
    <source>
        <strain evidence="1 2">H21-9</strain>
    </source>
</reference>
<organism evidence="1 2">
    <name type="scientific">Clostridium autoethanogenum</name>
    <dbReference type="NCBI Taxonomy" id="84023"/>
    <lineage>
        <taxon>Bacteria</taxon>
        <taxon>Bacillati</taxon>
        <taxon>Bacillota</taxon>
        <taxon>Clostridia</taxon>
        <taxon>Eubacteriales</taxon>
        <taxon>Clostridiaceae</taxon>
        <taxon>Clostridium</taxon>
    </lineage>
</organism>
<evidence type="ECO:0008006" key="3">
    <source>
        <dbReference type="Google" id="ProtNLM"/>
    </source>
</evidence>
<dbReference type="EMBL" id="RFAQ01000110">
    <property type="protein sequence ID" value="RMC92787.1"/>
    <property type="molecule type" value="Genomic_DNA"/>
</dbReference>
<name>A0A3M0SDR5_9CLOT</name>
<dbReference type="RefSeq" id="WP_013240057.1">
    <property type="nucleotide sequence ID" value="NZ_CP110420.1"/>
</dbReference>
<proteinExistence type="predicted"/>
<protein>
    <recommendedName>
        <fullName evidence="3">Shikimate kinase</fullName>
    </recommendedName>
</protein>
<accession>A0A3M0SDR5</accession>
<dbReference type="AlphaFoldDB" id="A0A3M0SDR5"/>
<gene>
    <name evidence="1" type="ORF">D9O40_18970</name>
</gene>
<dbReference type="Proteomes" id="UP000277999">
    <property type="component" value="Unassembled WGS sequence"/>
</dbReference>
<comment type="caution">
    <text evidence="1">The sequence shown here is derived from an EMBL/GenBank/DDBJ whole genome shotgun (WGS) entry which is preliminary data.</text>
</comment>
<sequence>MKIYIVGSVSSGKLTLAEKLSLILKILYQPIDEIVHISDKLNPWGNRKRPVKERDNLFYSII</sequence>
<evidence type="ECO:0000313" key="2">
    <source>
        <dbReference type="Proteomes" id="UP000277999"/>
    </source>
</evidence>
<evidence type="ECO:0000313" key="1">
    <source>
        <dbReference type="EMBL" id="RMC92787.1"/>
    </source>
</evidence>